<accession>A0A392SE27</accession>
<name>A0A392SE27_9FABA</name>
<evidence type="ECO:0000313" key="2">
    <source>
        <dbReference type="Proteomes" id="UP000265520"/>
    </source>
</evidence>
<evidence type="ECO:0000313" key="1">
    <source>
        <dbReference type="EMBL" id="MCI47161.1"/>
    </source>
</evidence>
<reference evidence="1 2" key="1">
    <citation type="journal article" date="2018" name="Front. Plant Sci.">
        <title>Red Clover (Trifolium pratense) and Zigzag Clover (T. medium) - A Picture of Genomic Similarities and Differences.</title>
        <authorList>
            <person name="Dluhosova J."/>
            <person name="Istvanek J."/>
            <person name="Nedelnik J."/>
            <person name="Repkova J."/>
        </authorList>
    </citation>
    <scope>NUCLEOTIDE SEQUENCE [LARGE SCALE GENOMIC DNA]</scope>
    <source>
        <strain evidence="2">cv. 10/8</strain>
        <tissue evidence="1">Leaf</tissue>
    </source>
</reference>
<organism evidence="1 2">
    <name type="scientific">Trifolium medium</name>
    <dbReference type="NCBI Taxonomy" id="97028"/>
    <lineage>
        <taxon>Eukaryota</taxon>
        <taxon>Viridiplantae</taxon>
        <taxon>Streptophyta</taxon>
        <taxon>Embryophyta</taxon>
        <taxon>Tracheophyta</taxon>
        <taxon>Spermatophyta</taxon>
        <taxon>Magnoliopsida</taxon>
        <taxon>eudicotyledons</taxon>
        <taxon>Gunneridae</taxon>
        <taxon>Pentapetalae</taxon>
        <taxon>rosids</taxon>
        <taxon>fabids</taxon>
        <taxon>Fabales</taxon>
        <taxon>Fabaceae</taxon>
        <taxon>Papilionoideae</taxon>
        <taxon>50 kb inversion clade</taxon>
        <taxon>NPAAA clade</taxon>
        <taxon>Hologalegina</taxon>
        <taxon>IRL clade</taxon>
        <taxon>Trifolieae</taxon>
        <taxon>Trifolium</taxon>
    </lineage>
</organism>
<dbReference type="Proteomes" id="UP000265520">
    <property type="component" value="Unassembled WGS sequence"/>
</dbReference>
<comment type="caution">
    <text evidence="1">The sequence shown here is derived from an EMBL/GenBank/DDBJ whole genome shotgun (WGS) entry which is preliminary data.</text>
</comment>
<sequence>MPSKKRFFPKNSKTTHAVNTHLRLAHPSLRLEQKATTKVLAKVGIEPSAGQSAPSAAGSFQNLFSDFL</sequence>
<keyword evidence="2" id="KW-1185">Reference proteome</keyword>
<protein>
    <submittedName>
        <fullName evidence="1">Uncharacterized protein</fullName>
    </submittedName>
</protein>
<proteinExistence type="predicted"/>
<dbReference type="EMBL" id="LXQA010368264">
    <property type="protein sequence ID" value="MCI47161.1"/>
    <property type="molecule type" value="Genomic_DNA"/>
</dbReference>
<dbReference type="AlphaFoldDB" id="A0A392SE27"/>